<feature type="coiled-coil region" evidence="1">
    <location>
        <begin position="294"/>
        <end position="321"/>
    </location>
</feature>
<accession>A0A6L2P7R7</accession>
<evidence type="ECO:0000313" key="2">
    <source>
        <dbReference type="EMBL" id="GEU93135.1"/>
    </source>
</evidence>
<comment type="caution">
    <text evidence="2">The sequence shown here is derived from an EMBL/GenBank/DDBJ whole genome shotgun (WGS) entry which is preliminary data.</text>
</comment>
<keyword evidence="1" id="KW-0175">Coiled coil</keyword>
<proteinExistence type="predicted"/>
<organism evidence="2">
    <name type="scientific">Tanacetum cinerariifolium</name>
    <name type="common">Dalmatian daisy</name>
    <name type="synonym">Chrysanthemum cinerariifolium</name>
    <dbReference type="NCBI Taxonomy" id="118510"/>
    <lineage>
        <taxon>Eukaryota</taxon>
        <taxon>Viridiplantae</taxon>
        <taxon>Streptophyta</taxon>
        <taxon>Embryophyta</taxon>
        <taxon>Tracheophyta</taxon>
        <taxon>Spermatophyta</taxon>
        <taxon>Magnoliopsida</taxon>
        <taxon>eudicotyledons</taxon>
        <taxon>Gunneridae</taxon>
        <taxon>Pentapetalae</taxon>
        <taxon>asterids</taxon>
        <taxon>campanulids</taxon>
        <taxon>Asterales</taxon>
        <taxon>Asteraceae</taxon>
        <taxon>Asteroideae</taxon>
        <taxon>Anthemideae</taxon>
        <taxon>Anthemidinae</taxon>
        <taxon>Tanacetum</taxon>
    </lineage>
</organism>
<feature type="coiled-coil region" evidence="1">
    <location>
        <begin position="80"/>
        <end position="114"/>
    </location>
</feature>
<dbReference type="AlphaFoldDB" id="A0A6L2P7R7"/>
<reference evidence="2" key="1">
    <citation type="journal article" date="2019" name="Sci. Rep.">
        <title>Draft genome of Tanacetum cinerariifolium, the natural source of mosquito coil.</title>
        <authorList>
            <person name="Yamashiro T."/>
            <person name="Shiraishi A."/>
            <person name="Satake H."/>
            <person name="Nakayama K."/>
        </authorList>
    </citation>
    <scope>NUCLEOTIDE SEQUENCE</scope>
</reference>
<sequence length="437" mass="49532">MTVLTTNTPYPSRKIRHICALHFSKDHEGNKIQYVVSRKDQYAVFKLYGNKIFWKISNVVPTLRNPQYAVLKTFDTPTRSTKTSDELTAIQAQLNNLRREIKEVNKKVYAAQVNNMKVPTTPKISHSRKKGTTLNLVHLFKEEDIEKLLQDYTKGTIKNLRTKNKEIRASMDAATRNQGASIKTLEIQIRQLSKVLPERVFGSLPSSTKTNPRDHVNSISTIVEADTISIRRSRSYQYAVSTGQNNKLMFVDGVVQPVSPTTTEQRLAKKNELKARGTLLMALPDKHQLKFNIHKDAKSLMEAIEKRNKETKKVQKTLLKQHYENFTGSSSESLDQIHDRLQKLISQLEILGESLSQEDINLKFLRSLPTDTNESVSAVTSVFAASTKVLVSALPNIDNLSDAIIYSFFASQSNSPQLDNDDLKQINADDLEEMDLK</sequence>
<gene>
    <name evidence="2" type="ORF">Tci_065113</name>
</gene>
<dbReference type="Pfam" id="PF14223">
    <property type="entry name" value="Retrotran_gag_2"/>
    <property type="match status" value="1"/>
</dbReference>
<evidence type="ECO:0000256" key="1">
    <source>
        <dbReference type="SAM" id="Coils"/>
    </source>
</evidence>
<protein>
    <submittedName>
        <fullName evidence="2">Uncharacterized protein</fullName>
    </submittedName>
</protein>
<name>A0A6L2P7R7_TANCI</name>
<dbReference type="EMBL" id="BKCJ010010786">
    <property type="protein sequence ID" value="GEU93135.1"/>
    <property type="molecule type" value="Genomic_DNA"/>
</dbReference>